<gene>
    <name evidence="2" type="ORF">E2L05_09420</name>
</gene>
<evidence type="ECO:0000259" key="1">
    <source>
        <dbReference type="Pfam" id="PF04248"/>
    </source>
</evidence>
<name>A0A4R6AV61_9RHOB</name>
<evidence type="ECO:0000313" key="2">
    <source>
        <dbReference type="EMBL" id="TDL88110.1"/>
    </source>
</evidence>
<dbReference type="OrthoDB" id="9815163at2"/>
<keyword evidence="3" id="KW-1185">Reference proteome</keyword>
<protein>
    <submittedName>
        <fullName evidence="2">DUF427 domain-containing protein</fullName>
    </submittedName>
</protein>
<proteinExistence type="predicted"/>
<evidence type="ECO:0000313" key="3">
    <source>
        <dbReference type="Proteomes" id="UP000294562"/>
    </source>
</evidence>
<dbReference type="InterPro" id="IPR007361">
    <property type="entry name" value="DUF427"/>
</dbReference>
<dbReference type="AlphaFoldDB" id="A0A4R6AV61"/>
<dbReference type="PANTHER" id="PTHR43058">
    <property type="entry name" value="SLR0655 PROTEIN"/>
    <property type="match status" value="1"/>
</dbReference>
<dbReference type="Proteomes" id="UP000294562">
    <property type="component" value="Unassembled WGS sequence"/>
</dbReference>
<dbReference type="EMBL" id="SMZO01000017">
    <property type="protein sequence ID" value="TDL88110.1"/>
    <property type="molecule type" value="Genomic_DNA"/>
</dbReference>
<dbReference type="RefSeq" id="WP_133342665.1">
    <property type="nucleotide sequence ID" value="NZ_SMZO01000017.1"/>
</dbReference>
<reference evidence="2 3" key="1">
    <citation type="submission" date="2019-03" db="EMBL/GenBank/DDBJ databases">
        <title>Rhodobacteraceae bacterium SM1902, a new member of the family Rhodobacteraceae isolated from Yantai.</title>
        <authorList>
            <person name="Sun Y."/>
        </authorList>
    </citation>
    <scope>NUCLEOTIDE SEQUENCE [LARGE SCALE GENOMIC DNA]</scope>
    <source>
        <strain evidence="2 3">SM1902</strain>
    </source>
</reference>
<sequence>MQESLENYPQSPSLEPVTHRLRVVYKGVTVADTIEGWLVCEKECAPTYYIPIADWLPGTLVPAKTGNMTSQWMGRARYYHVVVGHAHAARAAWAFPEADGEFAPIRNAVSVYANLMEACFVGREKVLRQSNGYDAGWITPNLTGITQTPAMTESG</sequence>
<dbReference type="InterPro" id="IPR038694">
    <property type="entry name" value="DUF427_sf"/>
</dbReference>
<dbReference type="PANTHER" id="PTHR43058:SF1">
    <property type="entry name" value="DUF427 DOMAIN-CONTAINING PROTEIN"/>
    <property type="match status" value="1"/>
</dbReference>
<organism evidence="2 3">
    <name type="scientific">Meridianimarinicoccus aquatilis</name>
    <dbReference type="NCBI Taxonomy" id="2552766"/>
    <lineage>
        <taxon>Bacteria</taxon>
        <taxon>Pseudomonadati</taxon>
        <taxon>Pseudomonadota</taxon>
        <taxon>Alphaproteobacteria</taxon>
        <taxon>Rhodobacterales</taxon>
        <taxon>Paracoccaceae</taxon>
        <taxon>Meridianimarinicoccus</taxon>
    </lineage>
</organism>
<feature type="domain" description="DUF427" evidence="1">
    <location>
        <begin position="22"/>
        <end position="113"/>
    </location>
</feature>
<accession>A0A4R6AV61</accession>
<dbReference type="Pfam" id="PF04248">
    <property type="entry name" value="NTP_transf_9"/>
    <property type="match status" value="1"/>
</dbReference>
<dbReference type="Gene3D" id="2.170.150.40">
    <property type="entry name" value="Domain of unknown function (DUF427)"/>
    <property type="match status" value="1"/>
</dbReference>
<comment type="caution">
    <text evidence="2">The sequence shown here is derived from an EMBL/GenBank/DDBJ whole genome shotgun (WGS) entry which is preliminary data.</text>
</comment>